<feature type="compositionally biased region" description="Basic and acidic residues" evidence="1">
    <location>
        <begin position="283"/>
        <end position="305"/>
    </location>
</feature>
<sequence>MKVPFIANLWCICVILLATLLSATRGEEFFIEEQINEGKTIAREKNESYMYAENTPIPDNTDDVLEAKNICSRYSPKEVFHTVINPHLFKILDEMSTFVEAVLHRVGPALHTLTLHVDQSPIGKLKIDELFLDVQTFMLGTMRDVYDGLRQAWRELIITHINKPSSPHHTLAALAHVVETQSEGQKQLVASLQEFSIILKAVVFNSIHVIEASLNIPNNTGDHEAALAISQKLPKIAPNFLGTLIYKLLKRGSDIGAHEKILTSPLRFIMPLVEKMHAELKATIDRRGGTEEGKKEENEEEKKKEEEEEAMEAFWKAAVETSHHHLEEWPLLDEDFQLIYSNEEYLSELRGSGRVSGKSTWAAGSRQHACAVSCTRSGDPGAWWPPLRTWRASPCLPLHPSEDLPITSQAGNLRDSRDAETWLRTMVFKR</sequence>
<organism evidence="3 4">
    <name type="scientific">Scylla paramamosain</name>
    <name type="common">Mud crab</name>
    <dbReference type="NCBI Taxonomy" id="85552"/>
    <lineage>
        <taxon>Eukaryota</taxon>
        <taxon>Metazoa</taxon>
        <taxon>Ecdysozoa</taxon>
        <taxon>Arthropoda</taxon>
        <taxon>Crustacea</taxon>
        <taxon>Multicrustacea</taxon>
        <taxon>Malacostraca</taxon>
        <taxon>Eumalacostraca</taxon>
        <taxon>Eucarida</taxon>
        <taxon>Decapoda</taxon>
        <taxon>Pleocyemata</taxon>
        <taxon>Brachyura</taxon>
        <taxon>Eubrachyura</taxon>
        <taxon>Portunoidea</taxon>
        <taxon>Portunidae</taxon>
        <taxon>Portuninae</taxon>
        <taxon>Scylla</taxon>
    </lineage>
</organism>
<name>A0AAW0TKG4_SCYPA</name>
<keyword evidence="2" id="KW-0732">Signal</keyword>
<keyword evidence="4" id="KW-1185">Reference proteome</keyword>
<dbReference type="EMBL" id="JARAKH010000030">
    <property type="protein sequence ID" value="KAK8387141.1"/>
    <property type="molecule type" value="Genomic_DNA"/>
</dbReference>
<evidence type="ECO:0000313" key="3">
    <source>
        <dbReference type="EMBL" id="KAK8387141.1"/>
    </source>
</evidence>
<comment type="caution">
    <text evidence="3">The sequence shown here is derived from an EMBL/GenBank/DDBJ whole genome shotgun (WGS) entry which is preliminary data.</text>
</comment>
<reference evidence="3 4" key="1">
    <citation type="submission" date="2023-03" db="EMBL/GenBank/DDBJ databases">
        <title>High-quality genome of Scylla paramamosain provides insights in environmental adaptation.</title>
        <authorList>
            <person name="Zhang L."/>
        </authorList>
    </citation>
    <scope>NUCLEOTIDE SEQUENCE [LARGE SCALE GENOMIC DNA]</scope>
    <source>
        <strain evidence="3">LZ_2023a</strain>
        <tissue evidence="3">Muscle</tissue>
    </source>
</reference>
<feature type="chain" id="PRO_5043497427" evidence="2">
    <location>
        <begin position="27"/>
        <end position="430"/>
    </location>
</feature>
<evidence type="ECO:0000256" key="1">
    <source>
        <dbReference type="SAM" id="MobiDB-lite"/>
    </source>
</evidence>
<evidence type="ECO:0000313" key="4">
    <source>
        <dbReference type="Proteomes" id="UP001487740"/>
    </source>
</evidence>
<proteinExistence type="predicted"/>
<gene>
    <name evidence="3" type="ORF">O3P69_018064</name>
</gene>
<feature type="signal peptide" evidence="2">
    <location>
        <begin position="1"/>
        <end position="26"/>
    </location>
</feature>
<dbReference type="AlphaFoldDB" id="A0AAW0TKG4"/>
<feature type="region of interest" description="Disordered" evidence="1">
    <location>
        <begin position="283"/>
        <end position="308"/>
    </location>
</feature>
<protein>
    <submittedName>
        <fullName evidence="3">Uncharacterized protein</fullName>
    </submittedName>
</protein>
<evidence type="ECO:0000256" key="2">
    <source>
        <dbReference type="SAM" id="SignalP"/>
    </source>
</evidence>
<accession>A0AAW0TKG4</accession>
<dbReference type="Proteomes" id="UP001487740">
    <property type="component" value="Unassembled WGS sequence"/>
</dbReference>